<dbReference type="PANTHER" id="PTHR14042">
    <property type="entry name" value="DOPEY-RELATED"/>
    <property type="match status" value="1"/>
</dbReference>
<dbReference type="InterPro" id="IPR056457">
    <property type="entry name" value="DOP1_C"/>
</dbReference>
<evidence type="ECO:0000256" key="4">
    <source>
        <dbReference type="ARBA" id="ARBA00023034"/>
    </source>
</evidence>
<sequence>MTSIMNSTKRDSTPALTGTSERDIAVQAYASDPKYRKYVQQIDKCLNSFDNVHEWADCIAFLKQLLKTLQSYTQFKEIPRKLIVAKRLSQCLNPALPTGVHQRALEVYIHILTILGPEGLKRDLPLWSSGLFPFFEFAATSVKPTLLNIYDNHYLPLQSGLRPIMRSFILALLPGLEEETGEFFEKVLNLLDRLSGAVSIPFFFQNMWLIMLTSSSARGTSLNFLARRLPHLNADEDITAVIGKDIGLMVRAFASALEDENLLVRRAALDTLLQCMKLDSHAIRKAQLDDRLILMRAATGVVLRRDLSLNRRLYTWLLGPDEKSDLQVTYLKANALDLLSSTLKNEMFSPSGEYSESRPFKIFISLLDKWEIGAALTDVLIYDAFKALKHLLQHRTEDGEDLTATASTLYEAVEPQILWKHLLSSVYSELLGDESRVEAIQLVHFVLQTFSQDEEIKNVHLPIVFAGILDAIEVYSCLSLPVVGHSSHLRQSQVQKTPERARNGSVVACWALLEVILDHLSQSQLLLQAPLSTNFEHHEQTPFQISCSFFQISSALQSSTRRPISAVPLVSCLQALLSLSQNYAEILLKGSHYSSVLRESFCRILALIHVLVKRLDSALDLVWNPTQWLENVLSCLGDAATTFTMVDRLISLVISLHQTPFLEPKLILQDRVFIETMVGKLLHYLHKDFSVYHVRAVSLLWSLQASTPGSQVESTIAQSMSSSDINKVMDAYEAFGTIWRFSEDNQQPGFQFKVPMMIVLDALKSDDPRLRRVGETWMRCNLKSYIRVLDPIVHDLLDPSILRTSTLLKVRGREIAGFLYERPFDQRVVNYLLETLLSIVTFGGQGFARAARMAIVKRSNHAGLAQRVSNSNLVDPEASYLDLLIEILLRFVQSEPKPTLRTSMELLNTAIQSNAIELLQVIVSRGEMEHLAVESIEAIAIGKLYLSIHMNRLDLQNKWLHLLHSVISVTITQLETRRTLVANDEKTADIGGVHDKDTNSAIRYPLNPLLIQTLVDGISTGSNRPVLQHWLDFILMAVPQFQPALQAVVAPLNDCLCRQCMSALGDVLKAVNQTSEFGEDFQASITDAELIMLLNALERFILLNLAFSSDADSPDDEAAPVEKGAIEASGLLGYVSNVFTSESASNQTDQLTTRSPGYRSLDDGVRVLYSIWASLLWRMPQCWSAKDDSLSLIFSRSRLRCRRVLEHIFRVQSTEVFESIVDWWSRDAKLSSSAPDSAFELMDVLVLTAQNAVHMICESIGSRTQGSGEKSRKSAFNPNLSDATLFKFLEHYLGRLEGPLAVQVWTRFMQLVKELLLSSKDFKLYHFMALRCLGVLAEKIVQTTAMEDRKLRRELQTSSPLTSSIWNTEPRADERVEVDVTLLQPDIGKLASTEVITQITSFIASSALPNLRKLMMDNDKTTSACNNIIYYIVNPAMRGKNRPMDIDPIIVQILIEMTKIPIALKTWRVPVVELLSDNRVFNCTPTDAARWLPIVKVLYDTDKSTFLDLLGKLVTATSANIFTNREYEMLLRSLNLRRLSYVLFAGEKNSFLGQLPTIQEKLVDIFRNVTSPVVQSEVFLCIRVLLCRLSPGNLTSFWPVLLTEMHRIFEQIMASVPADGSEDLQLVLSACKCLDTLLVLQTEEFQIHQWIFITDTVDAVYRSDDWTPESIMDRLAEIAGNLPIGDSTKSNHTDHLGSPAPHPDRAMRRPLLASLRQIESLRDLVPFFSNVSISSYEGVYASGGNIDWQAVEDSILDDMFDGR</sequence>
<dbReference type="InterPro" id="IPR040314">
    <property type="entry name" value="DOP1"/>
</dbReference>
<accession>A0A409VEG8</accession>
<dbReference type="GO" id="GO:0015031">
    <property type="term" value="P:protein transport"/>
    <property type="evidence" value="ECO:0007669"/>
    <property type="project" value="UniProtKB-KW"/>
</dbReference>
<keyword evidence="12" id="KW-1185">Reference proteome</keyword>
<feature type="domain" description="DOP1-like middle TPR" evidence="9">
    <location>
        <begin position="330"/>
        <end position="476"/>
    </location>
</feature>
<gene>
    <name evidence="11" type="ORF">CVT26_002223</name>
</gene>
<evidence type="ECO:0000259" key="9">
    <source>
        <dbReference type="Pfam" id="PF24597"/>
    </source>
</evidence>
<dbReference type="InParanoid" id="A0A409VEG8"/>
<dbReference type="Pfam" id="PF24598">
    <property type="entry name" value="DOP1_C"/>
    <property type="match status" value="1"/>
</dbReference>
<dbReference type="GO" id="GO:0005768">
    <property type="term" value="C:endosome"/>
    <property type="evidence" value="ECO:0007669"/>
    <property type="project" value="TreeGrafter"/>
</dbReference>
<evidence type="ECO:0000259" key="10">
    <source>
        <dbReference type="Pfam" id="PF24598"/>
    </source>
</evidence>
<evidence type="ECO:0000313" key="11">
    <source>
        <dbReference type="EMBL" id="PPQ64340.1"/>
    </source>
</evidence>
<dbReference type="GO" id="GO:0005802">
    <property type="term" value="C:trans-Golgi network"/>
    <property type="evidence" value="ECO:0007669"/>
    <property type="project" value="TreeGrafter"/>
</dbReference>
<dbReference type="Proteomes" id="UP000284706">
    <property type="component" value="Unassembled WGS sequence"/>
</dbReference>
<evidence type="ECO:0000256" key="5">
    <source>
        <dbReference type="ARBA" id="ARBA00023136"/>
    </source>
</evidence>
<dbReference type="SUPFAM" id="SSF48371">
    <property type="entry name" value="ARM repeat"/>
    <property type="match status" value="2"/>
</dbReference>
<feature type="domain" description="DOP1 N-terminal" evidence="8">
    <location>
        <begin position="32"/>
        <end position="321"/>
    </location>
</feature>
<dbReference type="Pfam" id="PF24597">
    <property type="entry name" value="TPR_DOP1_M"/>
    <property type="match status" value="1"/>
</dbReference>
<feature type="domain" description="DOP1-like C-terminal" evidence="10">
    <location>
        <begin position="1288"/>
        <end position="1741"/>
    </location>
</feature>
<comment type="subcellular location">
    <subcellularLocation>
        <location evidence="1">Golgi apparatus membrane</location>
        <topology evidence="1">Peripheral membrane protein</topology>
    </subcellularLocation>
</comment>
<evidence type="ECO:0000256" key="3">
    <source>
        <dbReference type="ARBA" id="ARBA00022927"/>
    </source>
</evidence>
<comment type="caution">
    <text evidence="11">The sequence shown here is derived from an EMBL/GenBank/DDBJ whole genome shotgun (WGS) entry which is preliminary data.</text>
</comment>
<dbReference type="PANTHER" id="PTHR14042:SF24">
    <property type="entry name" value="PROTEIN DOPEY-1 HOMOLOG"/>
    <property type="match status" value="1"/>
</dbReference>
<dbReference type="FunCoup" id="A0A409VEG8">
    <property type="interactions" value="118"/>
</dbReference>
<keyword evidence="4" id="KW-0333">Golgi apparatus</keyword>
<comment type="similarity">
    <text evidence="6">Belongs to the DOP1 family.</text>
</comment>
<organism evidence="11 12">
    <name type="scientific">Gymnopilus dilepis</name>
    <dbReference type="NCBI Taxonomy" id="231916"/>
    <lineage>
        <taxon>Eukaryota</taxon>
        <taxon>Fungi</taxon>
        <taxon>Dikarya</taxon>
        <taxon>Basidiomycota</taxon>
        <taxon>Agaricomycotina</taxon>
        <taxon>Agaricomycetes</taxon>
        <taxon>Agaricomycetidae</taxon>
        <taxon>Agaricales</taxon>
        <taxon>Agaricineae</taxon>
        <taxon>Hymenogastraceae</taxon>
        <taxon>Gymnopilus</taxon>
    </lineage>
</organism>
<protein>
    <submittedName>
        <fullName evidence="11">Uncharacterized protein</fullName>
    </submittedName>
</protein>
<keyword evidence="2" id="KW-0813">Transport</keyword>
<evidence type="ECO:0000256" key="7">
    <source>
        <dbReference type="SAM" id="MobiDB-lite"/>
    </source>
</evidence>
<dbReference type="InterPro" id="IPR007249">
    <property type="entry name" value="DOP1_N"/>
</dbReference>
<dbReference type="EMBL" id="NHYE01005668">
    <property type="protein sequence ID" value="PPQ64340.1"/>
    <property type="molecule type" value="Genomic_DNA"/>
</dbReference>
<keyword evidence="3" id="KW-0653">Protein transport</keyword>
<name>A0A409VEG8_9AGAR</name>
<evidence type="ECO:0000313" key="12">
    <source>
        <dbReference type="Proteomes" id="UP000284706"/>
    </source>
</evidence>
<evidence type="ECO:0000256" key="1">
    <source>
        <dbReference type="ARBA" id="ARBA00004395"/>
    </source>
</evidence>
<keyword evidence="5" id="KW-0472">Membrane</keyword>
<dbReference type="GO" id="GO:0006895">
    <property type="term" value="P:Golgi to endosome transport"/>
    <property type="evidence" value="ECO:0007669"/>
    <property type="project" value="InterPro"/>
</dbReference>
<evidence type="ECO:0000256" key="6">
    <source>
        <dbReference type="ARBA" id="ARBA00046326"/>
    </source>
</evidence>
<proteinExistence type="inferred from homology"/>
<reference evidence="11 12" key="1">
    <citation type="journal article" date="2018" name="Evol. Lett.">
        <title>Horizontal gene cluster transfer increased hallucinogenic mushroom diversity.</title>
        <authorList>
            <person name="Reynolds H.T."/>
            <person name="Vijayakumar V."/>
            <person name="Gluck-Thaler E."/>
            <person name="Korotkin H.B."/>
            <person name="Matheny P.B."/>
            <person name="Slot J.C."/>
        </authorList>
    </citation>
    <scope>NUCLEOTIDE SEQUENCE [LARGE SCALE GENOMIC DNA]</scope>
    <source>
        <strain evidence="11 12">SRW20</strain>
    </source>
</reference>
<dbReference type="GO" id="GO:0005829">
    <property type="term" value="C:cytosol"/>
    <property type="evidence" value="ECO:0007669"/>
    <property type="project" value="GOC"/>
</dbReference>
<feature type="region of interest" description="Disordered" evidence="7">
    <location>
        <begin position="1687"/>
        <end position="1706"/>
    </location>
</feature>
<dbReference type="Pfam" id="PF04118">
    <property type="entry name" value="Dopey_N"/>
    <property type="match status" value="1"/>
</dbReference>
<dbReference type="InterPro" id="IPR016024">
    <property type="entry name" value="ARM-type_fold"/>
</dbReference>
<dbReference type="STRING" id="231916.A0A409VEG8"/>
<dbReference type="GO" id="GO:0000139">
    <property type="term" value="C:Golgi membrane"/>
    <property type="evidence" value="ECO:0007669"/>
    <property type="project" value="UniProtKB-SubCell"/>
</dbReference>
<evidence type="ECO:0000256" key="2">
    <source>
        <dbReference type="ARBA" id="ARBA00022448"/>
    </source>
</evidence>
<dbReference type="OrthoDB" id="297643at2759"/>
<dbReference type="InterPro" id="IPR056458">
    <property type="entry name" value="TPR_DOP1_M"/>
</dbReference>
<evidence type="ECO:0000259" key="8">
    <source>
        <dbReference type="Pfam" id="PF04118"/>
    </source>
</evidence>